<dbReference type="Pfam" id="PF05016">
    <property type="entry name" value="ParE_toxin"/>
    <property type="match status" value="1"/>
</dbReference>
<evidence type="ECO:0000313" key="2">
    <source>
        <dbReference type="EMBL" id="PIP62846.1"/>
    </source>
</evidence>
<dbReference type="InterPro" id="IPR052747">
    <property type="entry name" value="TA_system_RelE_toxin"/>
</dbReference>
<sequence length="88" mass="10592">MKIIISPRAEKELKKIAKIDQIAIVRKIRLIKESTLSLNEEKLSGYKNIYRMRVGEYRIVYQRTVNQIYIVLIGHRKDIYRLVDQLFR</sequence>
<gene>
    <name evidence="2" type="ORF">COW98_01785</name>
</gene>
<protein>
    <recommendedName>
        <fullName evidence="4">Type II toxin-antitoxin system mRNA interferase toxin, RelE/StbE family</fullName>
    </recommendedName>
</protein>
<reference evidence="2 3" key="1">
    <citation type="submission" date="2017-09" db="EMBL/GenBank/DDBJ databases">
        <title>Depth-based differentiation of microbial function through sediment-hosted aquifers and enrichment of novel symbionts in the deep terrestrial subsurface.</title>
        <authorList>
            <person name="Probst A.J."/>
            <person name="Ladd B."/>
            <person name="Jarett J.K."/>
            <person name="Geller-Mcgrath D.E."/>
            <person name="Sieber C.M."/>
            <person name="Emerson J.B."/>
            <person name="Anantharaman K."/>
            <person name="Thomas B.C."/>
            <person name="Malmstrom R."/>
            <person name="Stieglmeier M."/>
            <person name="Klingl A."/>
            <person name="Woyke T."/>
            <person name="Ryan C.M."/>
            <person name="Banfield J.F."/>
        </authorList>
    </citation>
    <scope>NUCLEOTIDE SEQUENCE [LARGE SCALE GENOMIC DNA]</scope>
    <source>
        <strain evidence="2">CG22_combo_CG10-13_8_21_14_all_35_9</strain>
    </source>
</reference>
<name>A0A2H0BYR7_9BACT</name>
<evidence type="ECO:0000313" key="3">
    <source>
        <dbReference type="Proteomes" id="UP000231021"/>
    </source>
</evidence>
<dbReference type="InterPro" id="IPR007712">
    <property type="entry name" value="RelE/ParE_toxin"/>
</dbReference>
<comment type="caution">
    <text evidence="2">The sequence shown here is derived from an EMBL/GenBank/DDBJ whole genome shotgun (WGS) entry which is preliminary data.</text>
</comment>
<evidence type="ECO:0008006" key="4">
    <source>
        <dbReference type="Google" id="ProtNLM"/>
    </source>
</evidence>
<proteinExistence type="predicted"/>
<dbReference type="Gene3D" id="3.30.2310.20">
    <property type="entry name" value="RelE-like"/>
    <property type="match status" value="1"/>
</dbReference>
<dbReference type="Proteomes" id="UP000231021">
    <property type="component" value="Unassembled WGS sequence"/>
</dbReference>
<accession>A0A2H0BYR7</accession>
<dbReference type="PANTHER" id="PTHR38813">
    <property type="match status" value="1"/>
</dbReference>
<keyword evidence="1" id="KW-1277">Toxin-antitoxin system</keyword>
<organism evidence="2 3">
    <name type="scientific">Candidatus Roizmanbacteria bacterium CG22_combo_CG10-13_8_21_14_all_35_9</name>
    <dbReference type="NCBI Taxonomy" id="1974861"/>
    <lineage>
        <taxon>Bacteria</taxon>
        <taxon>Candidatus Roizmaniibacteriota</taxon>
    </lineage>
</organism>
<dbReference type="InterPro" id="IPR035093">
    <property type="entry name" value="RelE/ParE_toxin_dom_sf"/>
</dbReference>
<dbReference type="EMBL" id="PCTB01000036">
    <property type="protein sequence ID" value="PIP62846.1"/>
    <property type="molecule type" value="Genomic_DNA"/>
</dbReference>
<dbReference type="PANTHER" id="PTHR38813:SF1">
    <property type="entry name" value="TOXIN RELE1-RELATED"/>
    <property type="match status" value="1"/>
</dbReference>
<dbReference type="AlphaFoldDB" id="A0A2H0BYR7"/>
<dbReference type="SUPFAM" id="SSF143011">
    <property type="entry name" value="RelE-like"/>
    <property type="match status" value="1"/>
</dbReference>
<evidence type="ECO:0000256" key="1">
    <source>
        <dbReference type="ARBA" id="ARBA00022649"/>
    </source>
</evidence>